<protein>
    <recommendedName>
        <fullName evidence="7">NH(3)-dependent NAD(+) synthetase</fullName>
        <ecNumber evidence="7">6.3.1.5</ecNumber>
    </recommendedName>
</protein>
<dbReference type="AlphaFoldDB" id="A0A075FLX9"/>
<evidence type="ECO:0000256" key="6">
    <source>
        <dbReference type="RuleBase" id="RU003811"/>
    </source>
</evidence>
<evidence type="ECO:0000256" key="5">
    <source>
        <dbReference type="ARBA" id="ARBA00023027"/>
    </source>
</evidence>
<dbReference type="SUPFAM" id="SSF52402">
    <property type="entry name" value="Adenine nucleotide alpha hydrolases-like"/>
    <property type="match status" value="1"/>
</dbReference>
<comment type="catalytic activity">
    <reaction evidence="7">
        <text>deamido-NAD(+) + NH4(+) + ATP = AMP + diphosphate + NAD(+) + H(+)</text>
        <dbReference type="Rhea" id="RHEA:21188"/>
        <dbReference type="ChEBI" id="CHEBI:15378"/>
        <dbReference type="ChEBI" id="CHEBI:28938"/>
        <dbReference type="ChEBI" id="CHEBI:30616"/>
        <dbReference type="ChEBI" id="CHEBI:33019"/>
        <dbReference type="ChEBI" id="CHEBI:57540"/>
        <dbReference type="ChEBI" id="CHEBI:58437"/>
        <dbReference type="ChEBI" id="CHEBI:456215"/>
        <dbReference type="EC" id="6.3.1.5"/>
    </reaction>
</comment>
<dbReference type="Pfam" id="PF02540">
    <property type="entry name" value="NAD_synthase"/>
    <property type="match status" value="1"/>
</dbReference>
<proteinExistence type="inferred from homology"/>
<evidence type="ECO:0000313" key="9">
    <source>
        <dbReference type="EMBL" id="AIE90747.1"/>
    </source>
</evidence>
<evidence type="ECO:0000256" key="1">
    <source>
        <dbReference type="ARBA" id="ARBA00004790"/>
    </source>
</evidence>
<keyword evidence="4 6" id="KW-0067">ATP-binding</keyword>
<dbReference type="PANTHER" id="PTHR23090:SF9">
    <property type="entry name" value="GLUTAMINE-DEPENDENT NAD(+) SYNTHETASE"/>
    <property type="match status" value="1"/>
</dbReference>
<evidence type="ECO:0000259" key="8">
    <source>
        <dbReference type="Pfam" id="PF02540"/>
    </source>
</evidence>
<comment type="pathway">
    <text evidence="1">Cofactor biosynthesis; NAD(+) biosynthesis.</text>
</comment>
<evidence type="ECO:0000256" key="4">
    <source>
        <dbReference type="ARBA" id="ARBA00022840"/>
    </source>
</evidence>
<gene>
    <name evidence="9" type="primary">nadE</name>
</gene>
<comment type="similarity">
    <text evidence="6">Belongs to the NAD synthetase family.</text>
</comment>
<sequence>MSYNPNNYNYPGIIEKIGKFILNKTLESNSNGIIIGLSGGIDSSVCLALAAKSLPNHNILGLIMPMNGITPEDDEMDAVNLANRYNIEYRTIPINNIEDSFKAEIYQSYTDELNENKVAQGNLLARIRMSILYYHANLLNRIVIGTGDKSEAMLGYFTKYGDGGVDIAPIADLYKTQVRVIAKELGISNKIINKKVAQDYGLIMMPKMN</sequence>
<dbReference type="GO" id="GO:0005524">
    <property type="term" value="F:ATP binding"/>
    <property type="evidence" value="ECO:0007669"/>
    <property type="project" value="UniProtKB-KW"/>
</dbReference>
<dbReference type="GO" id="GO:0004359">
    <property type="term" value="F:glutaminase activity"/>
    <property type="evidence" value="ECO:0007669"/>
    <property type="project" value="InterPro"/>
</dbReference>
<dbReference type="PANTHER" id="PTHR23090">
    <property type="entry name" value="NH 3 /GLUTAMINE-DEPENDENT NAD + SYNTHETASE"/>
    <property type="match status" value="1"/>
</dbReference>
<dbReference type="Gene3D" id="3.40.50.620">
    <property type="entry name" value="HUPs"/>
    <property type="match status" value="1"/>
</dbReference>
<feature type="domain" description="NAD/GMP synthase" evidence="8">
    <location>
        <begin position="14"/>
        <end position="195"/>
    </location>
</feature>
<keyword evidence="2 6" id="KW-0436">Ligase</keyword>
<dbReference type="InterPro" id="IPR022310">
    <property type="entry name" value="NAD/GMP_synthase"/>
</dbReference>
<evidence type="ECO:0000256" key="2">
    <source>
        <dbReference type="ARBA" id="ARBA00022598"/>
    </source>
</evidence>
<dbReference type="InterPro" id="IPR003694">
    <property type="entry name" value="NAD_synthase"/>
</dbReference>
<keyword evidence="3 6" id="KW-0547">Nucleotide-binding</keyword>
<evidence type="ECO:0000256" key="3">
    <source>
        <dbReference type="ARBA" id="ARBA00022741"/>
    </source>
</evidence>
<dbReference type="EMBL" id="KF900317">
    <property type="protein sequence ID" value="AIE90747.1"/>
    <property type="molecule type" value="Genomic_DNA"/>
</dbReference>
<dbReference type="NCBIfam" id="TIGR00552">
    <property type="entry name" value="nadE"/>
    <property type="match status" value="1"/>
</dbReference>
<dbReference type="GO" id="GO:0005737">
    <property type="term" value="C:cytoplasm"/>
    <property type="evidence" value="ECO:0007669"/>
    <property type="project" value="InterPro"/>
</dbReference>
<dbReference type="InterPro" id="IPR014729">
    <property type="entry name" value="Rossmann-like_a/b/a_fold"/>
</dbReference>
<evidence type="ECO:0000256" key="7">
    <source>
        <dbReference type="RuleBase" id="RU003812"/>
    </source>
</evidence>
<organism evidence="9">
    <name type="scientific">uncultured marine thaumarchaeote AD1000_06_A03</name>
    <dbReference type="NCBI Taxonomy" id="1455884"/>
    <lineage>
        <taxon>Archaea</taxon>
        <taxon>Nitrososphaerota</taxon>
        <taxon>environmental samples</taxon>
    </lineage>
</organism>
<keyword evidence="5 6" id="KW-0520">NAD</keyword>
<name>A0A075FLX9_9ARCH</name>
<dbReference type="CDD" id="cd00553">
    <property type="entry name" value="NAD_synthase"/>
    <property type="match status" value="1"/>
</dbReference>
<dbReference type="GO" id="GO:0003952">
    <property type="term" value="F:NAD+ synthase (glutamine-hydrolyzing) activity"/>
    <property type="evidence" value="ECO:0007669"/>
    <property type="project" value="InterPro"/>
</dbReference>
<dbReference type="GO" id="GO:0008795">
    <property type="term" value="F:NAD+ synthase activity"/>
    <property type="evidence" value="ECO:0007669"/>
    <property type="project" value="UniProtKB-EC"/>
</dbReference>
<dbReference type="UniPathway" id="UPA00253"/>
<accession>A0A075FLX9</accession>
<reference evidence="9" key="1">
    <citation type="journal article" date="2014" name="Genome Biol. Evol.">
        <title>Pangenome evidence for extensive interdomain horizontal transfer affecting lineage core and shell genes in uncultured planktonic thaumarchaeota and euryarchaeota.</title>
        <authorList>
            <person name="Deschamps P."/>
            <person name="Zivanovic Y."/>
            <person name="Moreira D."/>
            <person name="Rodriguez-Valera F."/>
            <person name="Lopez-Garcia P."/>
        </authorList>
    </citation>
    <scope>NUCLEOTIDE SEQUENCE</scope>
</reference>
<dbReference type="EC" id="6.3.1.5" evidence="7"/>
<dbReference type="GO" id="GO:0009435">
    <property type="term" value="P:NAD+ biosynthetic process"/>
    <property type="evidence" value="ECO:0007669"/>
    <property type="project" value="UniProtKB-UniPathway"/>
</dbReference>